<sequence length="71" mass="7516">MLDRGEPAFQFSDTWLTAPMCAASPSINGDSSRAINLSSCGHHAPFILPVLRGPNVKRIGGPGYSVYAVVI</sequence>
<dbReference type="Proteomes" id="UP001057375">
    <property type="component" value="Unassembled WGS sequence"/>
</dbReference>
<accession>A0ABQ5KKC8</accession>
<comment type="caution">
    <text evidence="1">The sequence shown here is derived from an EMBL/GenBank/DDBJ whole genome shotgun (WGS) entry which is preliminary data.</text>
</comment>
<proteinExistence type="predicted"/>
<keyword evidence="2" id="KW-1185">Reference proteome</keyword>
<evidence type="ECO:0000313" key="1">
    <source>
        <dbReference type="EMBL" id="GKT31769.1"/>
    </source>
</evidence>
<feature type="non-terminal residue" evidence="1">
    <location>
        <position position="71"/>
    </location>
</feature>
<reference evidence="1" key="1">
    <citation type="submission" date="2022-03" db="EMBL/GenBank/DDBJ databases">
        <title>Draft genome sequence of Aduncisulcus paluster, a free-living microaerophilic Fornicata.</title>
        <authorList>
            <person name="Yuyama I."/>
            <person name="Kume K."/>
            <person name="Tamura T."/>
            <person name="Inagaki Y."/>
            <person name="Hashimoto T."/>
        </authorList>
    </citation>
    <scope>NUCLEOTIDE SEQUENCE</scope>
    <source>
        <strain evidence="1">NY0171</strain>
    </source>
</reference>
<dbReference type="EMBL" id="BQXS01002249">
    <property type="protein sequence ID" value="GKT31769.1"/>
    <property type="molecule type" value="Genomic_DNA"/>
</dbReference>
<organism evidence="1 2">
    <name type="scientific">Aduncisulcus paluster</name>
    <dbReference type="NCBI Taxonomy" id="2918883"/>
    <lineage>
        <taxon>Eukaryota</taxon>
        <taxon>Metamonada</taxon>
        <taxon>Carpediemonas-like organisms</taxon>
        <taxon>Aduncisulcus</taxon>
    </lineage>
</organism>
<evidence type="ECO:0000313" key="2">
    <source>
        <dbReference type="Proteomes" id="UP001057375"/>
    </source>
</evidence>
<gene>
    <name evidence="1" type="ORF">ADUPG1_002101</name>
</gene>
<protein>
    <submittedName>
        <fullName evidence="1">Uncharacterized protein</fullName>
    </submittedName>
</protein>
<name>A0ABQ5KKC8_9EUKA</name>